<keyword evidence="5" id="KW-0732">Signal</keyword>
<dbReference type="GO" id="GO:0009055">
    <property type="term" value="F:electron transfer activity"/>
    <property type="evidence" value="ECO:0007669"/>
    <property type="project" value="InterPro"/>
</dbReference>
<dbReference type="AlphaFoldDB" id="A0A967ECK3"/>
<dbReference type="RefSeq" id="WP_152572865.1">
    <property type="nucleotide sequence ID" value="NZ_VIKU02000001.1"/>
</dbReference>
<evidence type="ECO:0000313" key="7">
    <source>
        <dbReference type="EMBL" id="NHF58368.1"/>
    </source>
</evidence>
<evidence type="ECO:0000256" key="2">
    <source>
        <dbReference type="ARBA" id="ARBA00022723"/>
    </source>
</evidence>
<dbReference type="InterPro" id="IPR036909">
    <property type="entry name" value="Cyt_c-like_dom_sf"/>
</dbReference>
<accession>A0A967ECK3</accession>
<dbReference type="PANTHER" id="PTHR35008">
    <property type="entry name" value="BLL4482 PROTEIN-RELATED"/>
    <property type="match status" value="1"/>
</dbReference>
<dbReference type="InterPro" id="IPR009056">
    <property type="entry name" value="Cyt_c-like_dom"/>
</dbReference>
<protein>
    <submittedName>
        <fullName evidence="7">Cytochrome c</fullName>
    </submittedName>
</protein>
<name>A0A967ECK3_9FLAO</name>
<keyword evidence="8" id="KW-1185">Reference proteome</keyword>
<reference evidence="7" key="2">
    <citation type="submission" date="2020-03" db="EMBL/GenBank/DDBJ databases">
        <title>Flavobacteriaceae bacterium strain TP-CH-4, a member of the family Flavobacteriaceae isolated from a deep-sea seamount.</title>
        <authorList>
            <person name="Zhang D.-C."/>
        </authorList>
    </citation>
    <scope>NUCLEOTIDE SEQUENCE</scope>
    <source>
        <strain evidence="7">TP-CH-4</strain>
    </source>
</reference>
<feature type="domain" description="Cytochrome c" evidence="6">
    <location>
        <begin position="39"/>
        <end position="178"/>
    </location>
</feature>
<comment type="caution">
    <text evidence="7">The sequence shown here is derived from an EMBL/GenBank/DDBJ whole genome shotgun (WGS) entry which is preliminary data.</text>
</comment>
<dbReference type="EMBL" id="VIKU02000001">
    <property type="protein sequence ID" value="NHF58368.1"/>
    <property type="molecule type" value="Genomic_DNA"/>
</dbReference>
<feature type="chain" id="PRO_5037052323" evidence="5">
    <location>
        <begin position="21"/>
        <end position="196"/>
    </location>
</feature>
<keyword evidence="2 4" id="KW-0479">Metal-binding</keyword>
<reference evidence="7" key="1">
    <citation type="submission" date="2019-07" db="EMBL/GenBank/DDBJ databases">
        <authorList>
            <person name="De-Chao Zhang Q."/>
        </authorList>
    </citation>
    <scope>NUCLEOTIDE SEQUENCE</scope>
    <source>
        <strain evidence="7">TP-CH-4</strain>
    </source>
</reference>
<dbReference type="SUPFAM" id="SSF46626">
    <property type="entry name" value="Cytochrome c"/>
    <property type="match status" value="1"/>
</dbReference>
<evidence type="ECO:0000256" key="3">
    <source>
        <dbReference type="ARBA" id="ARBA00023004"/>
    </source>
</evidence>
<dbReference type="GO" id="GO:0046872">
    <property type="term" value="F:metal ion binding"/>
    <property type="evidence" value="ECO:0007669"/>
    <property type="project" value="UniProtKB-KW"/>
</dbReference>
<dbReference type="PANTHER" id="PTHR35008:SF4">
    <property type="entry name" value="BLL4482 PROTEIN"/>
    <property type="match status" value="1"/>
</dbReference>
<evidence type="ECO:0000256" key="4">
    <source>
        <dbReference type="PROSITE-ProRule" id="PRU00433"/>
    </source>
</evidence>
<sequence length="196" mass="21643">MRLKINALLTALFLVLLACKDQKPTETVAMANDTMEPENLIDRGKYMVDVLGCADCHTPKKMTAHGPENDMSRYLMGFDSAEGLPPVPENVPMGPWVLFKGDLTAAVGPWGTSYAGNLTPHETGIGTWTLEQFTKALREAKYKGLEDSRPMMPPMPRHYAYLTDEDIAAIFSYLKSIKPLENVVPGYQPPSTPPKS</sequence>
<keyword evidence="1 4" id="KW-0349">Heme</keyword>
<evidence type="ECO:0000256" key="5">
    <source>
        <dbReference type="SAM" id="SignalP"/>
    </source>
</evidence>
<keyword evidence="3 4" id="KW-0408">Iron</keyword>
<dbReference type="Proteomes" id="UP000707206">
    <property type="component" value="Unassembled WGS sequence"/>
</dbReference>
<dbReference type="PROSITE" id="PS51257">
    <property type="entry name" value="PROKAR_LIPOPROTEIN"/>
    <property type="match status" value="1"/>
</dbReference>
<feature type="signal peptide" evidence="5">
    <location>
        <begin position="1"/>
        <end position="20"/>
    </location>
</feature>
<gene>
    <name evidence="7" type="ORF">FK220_003390</name>
</gene>
<dbReference type="InterPro" id="IPR051459">
    <property type="entry name" value="Cytochrome_c-type_DH"/>
</dbReference>
<dbReference type="Pfam" id="PF00034">
    <property type="entry name" value="Cytochrom_C"/>
    <property type="match status" value="1"/>
</dbReference>
<evidence type="ECO:0000313" key="8">
    <source>
        <dbReference type="Proteomes" id="UP000707206"/>
    </source>
</evidence>
<proteinExistence type="predicted"/>
<evidence type="ECO:0000256" key="1">
    <source>
        <dbReference type="ARBA" id="ARBA00022617"/>
    </source>
</evidence>
<dbReference type="Gene3D" id="1.10.760.10">
    <property type="entry name" value="Cytochrome c-like domain"/>
    <property type="match status" value="1"/>
</dbReference>
<organism evidence="7 8">
    <name type="scientific">Pelagihabitans pacificus</name>
    <dbReference type="NCBI Taxonomy" id="2696054"/>
    <lineage>
        <taxon>Bacteria</taxon>
        <taxon>Pseudomonadati</taxon>
        <taxon>Bacteroidota</taxon>
        <taxon>Flavobacteriia</taxon>
        <taxon>Flavobacteriales</taxon>
        <taxon>Flavobacteriaceae</taxon>
        <taxon>Pelagihabitans</taxon>
    </lineage>
</organism>
<evidence type="ECO:0000259" key="6">
    <source>
        <dbReference type="PROSITE" id="PS51007"/>
    </source>
</evidence>
<dbReference type="PROSITE" id="PS51007">
    <property type="entry name" value="CYTC"/>
    <property type="match status" value="1"/>
</dbReference>
<dbReference type="GO" id="GO:0020037">
    <property type="term" value="F:heme binding"/>
    <property type="evidence" value="ECO:0007669"/>
    <property type="project" value="InterPro"/>
</dbReference>